<dbReference type="EMBL" id="NBSK02000009">
    <property type="protein sequence ID" value="KAJ0187801.1"/>
    <property type="molecule type" value="Genomic_DNA"/>
</dbReference>
<dbReference type="InterPro" id="IPR007021">
    <property type="entry name" value="DUF659"/>
</dbReference>
<evidence type="ECO:0000313" key="2">
    <source>
        <dbReference type="EMBL" id="KAJ0187801.1"/>
    </source>
</evidence>
<evidence type="ECO:0000259" key="1">
    <source>
        <dbReference type="Pfam" id="PF04937"/>
    </source>
</evidence>
<keyword evidence="3" id="KW-1185">Reference proteome</keyword>
<proteinExistence type="predicted"/>
<organism evidence="2 3">
    <name type="scientific">Lactuca sativa</name>
    <name type="common">Garden lettuce</name>
    <dbReference type="NCBI Taxonomy" id="4236"/>
    <lineage>
        <taxon>Eukaryota</taxon>
        <taxon>Viridiplantae</taxon>
        <taxon>Streptophyta</taxon>
        <taxon>Embryophyta</taxon>
        <taxon>Tracheophyta</taxon>
        <taxon>Spermatophyta</taxon>
        <taxon>Magnoliopsida</taxon>
        <taxon>eudicotyledons</taxon>
        <taxon>Gunneridae</taxon>
        <taxon>Pentapetalae</taxon>
        <taxon>asterids</taxon>
        <taxon>campanulids</taxon>
        <taxon>Asterales</taxon>
        <taxon>Asteraceae</taxon>
        <taxon>Cichorioideae</taxon>
        <taxon>Cichorieae</taxon>
        <taxon>Lactucinae</taxon>
        <taxon>Lactuca</taxon>
    </lineage>
</organism>
<sequence>MSENEAEKTTYGCSLMANGWRDRKGRALINFLVNTPRGSMFLESVDASSYSHTSDNLFILFDHFIKQVGPRDVVQVVTDSASNNVFVGKLVEEKYPHIYWTPCAAHCIDFIFEDIFKFPYLKRTLDKAITVYTYIYNRILLLNMMREFTGKKDMVRPAKTRFATTFITLNCFKANKRNLKKCSLLNNGT</sequence>
<gene>
    <name evidence="2" type="ORF">LSAT_V11C900463330</name>
</gene>
<dbReference type="PANTHER" id="PTHR32166">
    <property type="entry name" value="OSJNBA0013A04.12 PROTEIN"/>
    <property type="match status" value="1"/>
</dbReference>
<dbReference type="SUPFAM" id="SSF53098">
    <property type="entry name" value="Ribonuclease H-like"/>
    <property type="match status" value="1"/>
</dbReference>
<protein>
    <recommendedName>
        <fullName evidence="1">DUF659 domain-containing protein</fullName>
    </recommendedName>
</protein>
<dbReference type="Proteomes" id="UP000235145">
    <property type="component" value="Unassembled WGS sequence"/>
</dbReference>
<accession>A0A9R1UIC9</accession>
<comment type="caution">
    <text evidence="2">The sequence shown here is derived from an EMBL/GenBank/DDBJ whole genome shotgun (WGS) entry which is preliminary data.</text>
</comment>
<feature type="domain" description="DUF659" evidence="1">
    <location>
        <begin position="3"/>
        <end position="130"/>
    </location>
</feature>
<dbReference type="AlphaFoldDB" id="A0A9R1UIC9"/>
<dbReference type="Pfam" id="PF04937">
    <property type="entry name" value="DUF659"/>
    <property type="match status" value="1"/>
</dbReference>
<name>A0A9R1UIC9_LACSA</name>
<dbReference type="PANTHER" id="PTHR32166:SF74">
    <property type="entry name" value="OS05G0256350 PROTEIN"/>
    <property type="match status" value="1"/>
</dbReference>
<reference evidence="2 3" key="1">
    <citation type="journal article" date="2017" name="Nat. Commun.">
        <title>Genome assembly with in vitro proximity ligation data and whole-genome triplication in lettuce.</title>
        <authorList>
            <person name="Reyes-Chin-Wo S."/>
            <person name="Wang Z."/>
            <person name="Yang X."/>
            <person name="Kozik A."/>
            <person name="Arikit S."/>
            <person name="Song C."/>
            <person name="Xia L."/>
            <person name="Froenicke L."/>
            <person name="Lavelle D.O."/>
            <person name="Truco M.J."/>
            <person name="Xia R."/>
            <person name="Zhu S."/>
            <person name="Xu C."/>
            <person name="Xu H."/>
            <person name="Xu X."/>
            <person name="Cox K."/>
            <person name="Korf I."/>
            <person name="Meyers B.C."/>
            <person name="Michelmore R.W."/>
        </authorList>
    </citation>
    <scope>NUCLEOTIDE SEQUENCE [LARGE SCALE GENOMIC DNA]</scope>
    <source>
        <strain evidence="3">cv. Salinas</strain>
        <tissue evidence="2">Seedlings</tissue>
    </source>
</reference>
<dbReference type="InterPro" id="IPR012337">
    <property type="entry name" value="RNaseH-like_sf"/>
</dbReference>
<evidence type="ECO:0000313" key="3">
    <source>
        <dbReference type="Proteomes" id="UP000235145"/>
    </source>
</evidence>